<evidence type="ECO:0000256" key="10">
    <source>
        <dbReference type="HAMAP-Rule" id="MF_00097"/>
    </source>
</evidence>
<dbReference type="CDD" id="cd00564">
    <property type="entry name" value="TMP_TenI"/>
    <property type="match status" value="1"/>
</dbReference>
<comment type="catalytic activity">
    <reaction evidence="7 10 11">
        <text>4-methyl-5-(2-phosphooxyethyl)-thiazole + 4-amino-2-methyl-5-(diphosphooxymethyl)pyrimidine + H(+) = thiamine phosphate + diphosphate</text>
        <dbReference type="Rhea" id="RHEA:22328"/>
        <dbReference type="ChEBI" id="CHEBI:15378"/>
        <dbReference type="ChEBI" id="CHEBI:33019"/>
        <dbReference type="ChEBI" id="CHEBI:37575"/>
        <dbReference type="ChEBI" id="CHEBI:57841"/>
        <dbReference type="ChEBI" id="CHEBI:58296"/>
        <dbReference type="EC" id="2.5.1.3"/>
    </reaction>
</comment>
<dbReference type="Pfam" id="PF02581">
    <property type="entry name" value="TMP-TENI"/>
    <property type="match status" value="1"/>
</dbReference>
<comment type="cofactor">
    <cofactor evidence="10">
        <name>Mg(2+)</name>
        <dbReference type="ChEBI" id="CHEBI:18420"/>
    </cofactor>
    <text evidence="10">Binds 1 Mg(2+) ion per subunit.</text>
</comment>
<dbReference type="InterPro" id="IPR034291">
    <property type="entry name" value="TMP_synthase"/>
</dbReference>
<dbReference type="UniPathway" id="UPA00060">
    <property type="reaction ID" value="UER00141"/>
</dbReference>
<evidence type="ECO:0000256" key="12">
    <source>
        <dbReference type="RuleBase" id="RU004253"/>
    </source>
</evidence>
<dbReference type="GO" id="GO:0004789">
    <property type="term" value="F:thiamine-phosphate diphosphorylase activity"/>
    <property type="evidence" value="ECO:0007669"/>
    <property type="project" value="UniProtKB-UniRule"/>
</dbReference>
<keyword evidence="4 10" id="KW-0479">Metal-binding</keyword>
<proteinExistence type="inferred from homology"/>
<evidence type="ECO:0000256" key="8">
    <source>
        <dbReference type="ARBA" id="ARBA00047851"/>
    </source>
</evidence>
<feature type="binding site" evidence="10">
    <location>
        <begin position="187"/>
        <end position="188"/>
    </location>
    <ligand>
        <name>2-[(2R,5Z)-2-carboxy-4-methylthiazol-5(2H)-ylidene]ethyl phosphate</name>
        <dbReference type="ChEBI" id="CHEBI:62899"/>
    </ligand>
</feature>
<evidence type="ECO:0000313" key="15">
    <source>
        <dbReference type="Proteomes" id="UP000181976"/>
    </source>
</evidence>
<evidence type="ECO:0000256" key="3">
    <source>
        <dbReference type="ARBA" id="ARBA00022679"/>
    </source>
</evidence>
<feature type="binding site" evidence="10">
    <location>
        <position position="71"/>
    </location>
    <ligand>
        <name>4-amino-2-methyl-5-(diphosphooxymethyl)pyrimidine</name>
        <dbReference type="ChEBI" id="CHEBI:57841"/>
    </ligand>
</feature>
<dbReference type="InterPro" id="IPR036206">
    <property type="entry name" value="ThiamineP_synth_sf"/>
</dbReference>
<evidence type="ECO:0000256" key="11">
    <source>
        <dbReference type="RuleBase" id="RU003826"/>
    </source>
</evidence>
<evidence type="ECO:0000256" key="4">
    <source>
        <dbReference type="ARBA" id="ARBA00022723"/>
    </source>
</evidence>
<evidence type="ECO:0000256" key="2">
    <source>
        <dbReference type="ARBA" id="ARBA00005165"/>
    </source>
</evidence>
<feature type="binding site" evidence="10">
    <location>
        <begin position="136"/>
        <end position="138"/>
    </location>
    <ligand>
        <name>2-[(2R,5Z)-2-carboxy-4-methylthiazol-5(2H)-ylidene]ethyl phosphate</name>
        <dbReference type="ChEBI" id="CHEBI:62899"/>
    </ligand>
</feature>
<dbReference type="InParanoid" id="A0A1I1WKM4"/>
<name>A0A1I1WKM4_9BACT</name>
<feature type="binding site" evidence="10">
    <location>
        <position position="110"/>
    </location>
    <ligand>
        <name>4-amino-2-methyl-5-(diphosphooxymethyl)pyrimidine</name>
        <dbReference type="ChEBI" id="CHEBI:57841"/>
    </ligand>
</feature>
<keyword evidence="6 10" id="KW-0784">Thiamine biosynthesis</keyword>
<dbReference type="FunFam" id="3.20.20.70:FF:000096">
    <property type="entry name" value="Thiamine-phosphate synthase"/>
    <property type="match status" value="1"/>
</dbReference>
<dbReference type="GO" id="GO:0009229">
    <property type="term" value="P:thiamine diphosphate biosynthetic process"/>
    <property type="evidence" value="ECO:0007669"/>
    <property type="project" value="UniProtKB-UniRule"/>
</dbReference>
<comment type="pathway">
    <text evidence="2 10 12">Cofactor biosynthesis; thiamine diphosphate biosynthesis; thiamine phosphate from 4-amino-2-methyl-5-diphosphomethylpyrimidine and 4-methyl-5-(2-phosphoethyl)-thiazole: step 1/1.</text>
</comment>
<evidence type="ECO:0000256" key="6">
    <source>
        <dbReference type="ARBA" id="ARBA00022977"/>
    </source>
</evidence>
<feature type="binding site" evidence="10">
    <location>
        <position position="167"/>
    </location>
    <ligand>
        <name>2-[(2R,5Z)-2-carboxy-4-methylthiazol-5(2H)-ylidene]ethyl phosphate</name>
        <dbReference type="ChEBI" id="CHEBI:62899"/>
    </ligand>
</feature>
<evidence type="ECO:0000259" key="13">
    <source>
        <dbReference type="Pfam" id="PF02581"/>
    </source>
</evidence>
<reference evidence="14 15" key="1">
    <citation type="submission" date="2016-10" db="EMBL/GenBank/DDBJ databases">
        <authorList>
            <person name="de Groot N.N."/>
        </authorList>
    </citation>
    <scope>NUCLEOTIDE SEQUENCE [LARGE SCALE GENOMIC DNA]</scope>
    <source>
        <strain evidence="14 15">DSM 19012</strain>
    </source>
</reference>
<organism evidence="14 15">
    <name type="scientific">Thermophagus xiamenensis</name>
    <dbReference type="NCBI Taxonomy" id="385682"/>
    <lineage>
        <taxon>Bacteria</taxon>
        <taxon>Pseudomonadati</taxon>
        <taxon>Bacteroidota</taxon>
        <taxon>Bacteroidia</taxon>
        <taxon>Marinilabiliales</taxon>
        <taxon>Marinilabiliaceae</taxon>
        <taxon>Thermophagus</taxon>
    </lineage>
</organism>
<dbReference type="FunCoup" id="A0A1I1WKM4">
    <property type="interactions" value="385"/>
</dbReference>
<comment type="similarity">
    <text evidence="10 11">Belongs to the thiamine-phosphate synthase family.</text>
</comment>
<dbReference type="RefSeq" id="WP_010528278.1">
    <property type="nucleotide sequence ID" value="NZ_AFSL01000075.1"/>
</dbReference>
<dbReference type="OrthoDB" id="9812206at2"/>
<comment type="catalytic activity">
    <reaction evidence="8 10 11">
        <text>2-(2-carboxy-4-methylthiazol-5-yl)ethyl phosphate + 4-amino-2-methyl-5-(diphosphooxymethyl)pyrimidine + 2 H(+) = thiamine phosphate + CO2 + diphosphate</text>
        <dbReference type="Rhea" id="RHEA:47848"/>
        <dbReference type="ChEBI" id="CHEBI:15378"/>
        <dbReference type="ChEBI" id="CHEBI:16526"/>
        <dbReference type="ChEBI" id="CHEBI:33019"/>
        <dbReference type="ChEBI" id="CHEBI:37575"/>
        <dbReference type="ChEBI" id="CHEBI:57841"/>
        <dbReference type="ChEBI" id="CHEBI:62890"/>
        <dbReference type="EC" id="2.5.1.3"/>
    </reaction>
</comment>
<feature type="binding site" evidence="10">
    <location>
        <position position="72"/>
    </location>
    <ligand>
        <name>Mg(2+)</name>
        <dbReference type="ChEBI" id="CHEBI:18420"/>
    </ligand>
</feature>
<dbReference type="EC" id="2.5.1.3" evidence="10"/>
<dbReference type="EMBL" id="FONA01000004">
    <property type="protein sequence ID" value="SFD95774.1"/>
    <property type="molecule type" value="Genomic_DNA"/>
</dbReference>
<dbReference type="GO" id="GO:0005737">
    <property type="term" value="C:cytoplasm"/>
    <property type="evidence" value="ECO:0007669"/>
    <property type="project" value="TreeGrafter"/>
</dbReference>
<dbReference type="GO" id="GO:0009228">
    <property type="term" value="P:thiamine biosynthetic process"/>
    <property type="evidence" value="ECO:0007669"/>
    <property type="project" value="UniProtKB-KW"/>
</dbReference>
<dbReference type="PANTHER" id="PTHR20857">
    <property type="entry name" value="THIAMINE-PHOSPHATE PYROPHOSPHORYLASE"/>
    <property type="match status" value="1"/>
</dbReference>
<comment type="function">
    <text evidence="1 10">Condenses 4-methyl-5-(beta-hydroxyethyl)thiazole monophosphate (THZ-P) and 2-methyl-4-amino-5-hydroxymethyl pyrimidine pyrophosphate (HMP-PP) to form thiamine monophosphate (TMP).</text>
</comment>
<dbReference type="NCBIfam" id="TIGR00693">
    <property type="entry name" value="thiE"/>
    <property type="match status" value="1"/>
</dbReference>
<dbReference type="InterPro" id="IPR013785">
    <property type="entry name" value="Aldolase_TIM"/>
</dbReference>
<gene>
    <name evidence="10" type="primary">thiE</name>
    <name evidence="14" type="ORF">SAMN05444380_104162</name>
</gene>
<feature type="domain" description="Thiamine phosphate synthase/TenI" evidence="13">
    <location>
        <begin position="9"/>
        <end position="190"/>
    </location>
</feature>
<dbReference type="Proteomes" id="UP000181976">
    <property type="component" value="Unassembled WGS sequence"/>
</dbReference>
<comment type="catalytic activity">
    <reaction evidence="9 10 11">
        <text>2-[(2R,5Z)-2-carboxy-4-methylthiazol-5(2H)-ylidene]ethyl phosphate + 4-amino-2-methyl-5-(diphosphooxymethyl)pyrimidine + 2 H(+) = thiamine phosphate + CO2 + diphosphate</text>
        <dbReference type="Rhea" id="RHEA:47844"/>
        <dbReference type="ChEBI" id="CHEBI:15378"/>
        <dbReference type="ChEBI" id="CHEBI:16526"/>
        <dbReference type="ChEBI" id="CHEBI:33019"/>
        <dbReference type="ChEBI" id="CHEBI:37575"/>
        <dbReference type="ChEBI" id="CHEBI:57841"/>
        <dbReference type="ChEBI" id="CHEBI:62899"/>
        <dbReference type="EC" id="2.5.1.3"/>
    </reaction>
</comment>
<dbReference type="HAMAP" id="MF_00097">
    <property type="entry name" value="TMP_synthase"/>
    <property type="match status" value="1"/>
</dbReference>
<accession>A0A1I1WKM4</accession>
<dbReference type="GO" id="GO:0000287">
    <property type="term" value="F:magnesium ion binding"/>
    <property type="evidence" value="ECO:0007669"/>
    <property type="project" value="UniProtKB-UniRule"/>
</dbReference>
<evidence type="ECO:0000256" key="9">
    <source>
        <dbReference type="ARBA" id="ARBA00047883"/>
    </source>
</evidence>
<sequence length="213" mass="23348">MRAKFDLRLYLVTDRDLALGRPLTDVVEKALKGGVTMVQLREKKATTRRFLQEVMDVKKILQPYNTPLIVNDRVDIALATDADGVHLGQSDMPWQMARKILGPEKIIGLSIESIEQLEEANSADIDYIGISPVFTTPTKKELEKGLGIPGTREIASQSRHPAVAIGGINIENVKDVMATGVDGISVVSAICSASDPEASARDLLERIDMIKKR</sequence>
<keyword evidence="15" id="KW-1185">Reference proteome</keyword>
<feature type="binding site" evidence="10">
    <location>
        <position position="91"/>
    </location>
    <ligand>
        <name>Mg(2+)</name>
        <dbReference type="ChEBI" id="CHEBI:18420"/>
    </ligand>
</feature>
<dbReference type="SUPFAM" id="SSF51391">
    <property type="entry name" value="Thiamin phosphate synthase"/>
    <property type="match status" value="1"/>
</dbReference>
<dbReference type="AlphaFoldDB" id="A0A1I1WKM4"/>
<protein>
    <recommendedName>
        <fullName evidence="10">Thiamine-phosphate synthase</fullName>
        <shortName evidence="10">TP synthase</shortName>
        <shortName evidence="10">TPS</shortName>
        <ecNumber evidence="10">2.5.1.3</ecNumber>
    </recommendedName>
    <alternativeName>
        <fullName evidence="10">Thiamine-phosphate pyrophosphorylase</fullName>
        <shortName evidence="10">TMP pyrophosphorylase</shortName>
        <shortName evidence="10">TMP-PPase</shortName>
    </alternativeName>
</protein>
<dbReference type="eggNOG" id="COG0352">
    <property type="taxonomic scope" value="Bacteria"/>
</dbReference>
<evidence type="ECO:0000256" key="5">
    <source>
        <dbReference type="ARBA" id="ARBA00022842"/>
    </source>
</evidence>
<evidence type="ECO:0000256" key="1">
    <source>
        <dbReference type="ARBA" id="ARBA00003814"/>
    </source>
</evidence>
<dbReference type="Gene3D" id="3.20.20.70">
    <property type="entry name" value="Aldolase class I"/>
    <property type="match status" value="1"/>
</dbReference>
<keyword evidence="3 10" id="KW-0808">Transferase</keyword>
<dbReference type="STRING" id="385682.SAMN05444380_104162"/>
<keyword evidence="5 10" id="KW-0460">Magnesium</keyword>
<feature type="binding site" evidence="10">
    <location>
        <begin position="39"/>
        <end position="43"/>
    </location>
    <ligand>
        <name>4-amino-2-methyl-5-(diphosphooxymethyl)pyrimidine</name>
        <dbReference type="ChEBI" id="CHEBI:57841"/>
    </ligand>
</feature>
<dbReference type="InterPro" id="IPR022998">
    <property type="entry name" value="ThiamineP_synth_TenI"/>
</dbReference>
<feature type="binding site" evidence="10">
    <location>
        <position position="139"/>
    </location>
    <ligand>
        <name>4-amino-2-methyl-5-(diphosphooxymethyl)pyrimidine</name>
        <dbReference type="ChEBI" id="CHEBI:57841"/>
    </ligand>
</feature>
<dbReference type="PANTHER" id="PTHR20857:SF23">
    <property type="entry name" value="THIAMINE BIOSYNTHETIC BIFUNCTIONAL ENZYME"/>
    <property type="match status" value="1"/>
</dbReference>
<evidence type="ECO:0000313" key="14">
    <source>
        <dbReference type="EMBL" id="SFD95774.1"/>
    </source>
</evidence>
<evidence type="ECO:0000256" key="7">
    <source>
        <dbReference type="ARBA" id="ARBA00047334"/>
    </source>
</evidence>